<evidence type="ECO:0000313" key="3">
    <source>
        <dbReference type="EMBL" id="AKV77122.1"/>
    </source>
</evidence>
<dbReference type="AlphaFoldDB" id="A0A088E8N2"/>
<proteinExistence type="predicted"/>
<dbReference type="GeneID" id="97612965"/>
<dbReference type="InterPro" id="IPR045865">
    <property type="entry name" value="ACT-like_dom_sf"/>
</dbReference>
<dbReference type="Proteomes" id="UP000062475">
    <property type="component" value="Chromosome"/>
</dbReference>
<dbReference type="Proteomes" id="UP000029084">
    <property type="component" value="Chromosome"/>
</dbReference>
<dbReference type="EMBL" id="CP012176">
    <property type="protein sequence ID" value="AKV83850.1"/>
    <property type="molecule type" value="Genomic_DNA"/>
</dbReference>
<dbReference type="Proteomes" id="UP000056255">
    <property type="component" value="Chromosome"/>
</dbReference>
<gene>
    <name evidence="1" type="ORF">HA72_1928</name>
    <name evidence="2" type="ORF">MsedA_1978</name>
    <name evidence="3" type="ORF">MsedB_1980</name>
    <name evidence="4" type="ORF">MsedC_1978</name>
    <name evidence="5" type="ORF">MsedD_1979</name>
    <name evidence="6" type="ORF">MsedE_1979</name>
</gene>
<organism evidence="1 7">
    <name type="scientific">Metallosphaera sedula</name>
    <dbReference type="NCBI Taxonomy" id="43687"/>
    <lineage>
        <taxon>Archaea</taxon>
        <taxon>Thermoproteota</taxon>
        <taxon>Thermoprotei</taxon>
        <taxon>Sulfolobales</taxon>
        <taxon>Sulfolobaceae</taxon>
        <taxon>Metallosphaera</taxon>
    </lineage>
</organism>
<evidence type="ECO:0000313" key="1">
    <source>
        <dbReference type="EMBL" id="AIM28052.1"/>
    </source>
</evidence>
<dbReference type="RefSeq" id="WP_012021855.1">
    <property type="nucleotide sequence ID" value="NZ_AP019770.1"/>
</dbReference>
<reference evidence="9 10" key="2">
    <citation type="journal article" date="2015" name="Genome Announc.">
        <title>Complete Genome Sequences of Evolved Arsenate-Resistant Metallosphaera sedula Strains.</title>
        <authorList>
            <person name="Ai C."/>
            <person name="McCarthy S."/>
            <person name="Schackwitz W."/>
            <person name="Martin J."/>
            <person name="Lipzen A."/>
            <person name="Blum P."/>
        </authorList>
    </citation>
    <scope>NUCLEOTIDE SEQUENCE [LARGE SCALE GENOMIC DNA]</scope>
    <source>
        <strain evidence="4 10">ARS120-1</strain>
        <strain evidence="5 9">ARS120-2</strain>
        <strain evidence="2 12">ARS50-1</strain>
        <strain evidence="3 11">ARS50-2</strain>
    </source>
</reference>
<dbReference type="Proteomes" id="UP000061362">
    <property type="component" value="Chromosome"/>
</dbReference>
<dbReference type="EMBL" id="CP008822">
    <property type="protein sequence ID" value="AIM28052.1"/>
    <property type="molecule type" value="Genomic_DNA"/>
</dbReference>
<reference evidence="6 8" key="3">
    <citation type="submission" date="2015-07" db="EMBL/GenBank/DDBJ databases">
        <title>Physiological, transcriptional responses and genome re-sequencing of acid resistant extremely thermoacidophilic Metallosphaera sedula SARC-M1.</title>
        <authorList>
            <person name="Ai C."/>
            <person name="McCarthy S."/>
            <person name="Eckrich V."/>
            <person name="Rudrappa D."/>
            <person name="Qiu G."/>
            <person name="Blum P."/>
        </authorList>
    </citation>
    <scope>NUCLEOTIDE SEQUENCE [LARGE SCALE GENOMIC DNA]</scope>
    <source>
        <strain evidence="6 8">SARC-M1</strain>
    </source>
</reference>
<evidence type="ECO:0000313" key="2">
    <source>
        <dbReference type="EMBL" id="AKV74885.1"/>
    </source>
</evidence>
<name>A0A088E8N2_9CREN</name>
<evidence type="ECO:0000313" key="6">
    <source>
        <dbReference type="EMBL" id="AKV83850.1"/>
    </source>
</evidence>
<dbReference type="OrthoDB" id="33090at2157"/>
<evidence type="ECO:0000313" key="9">
    <source>
        <dbReference type="Proteomes" id="UP000061362"/>
    </source>
</evidence>
<dbReference type="Proteomes" id="UP000062398">
    <property type="component" value="Chromosome"/>
</dbReference>
<evidence type="ECO:0000313" key="12">
    <source>
        <dbReference type="Proteomes" id="UP000068832"/>
    </source>
</evidence>
<evidence type="ECO:0000313" key="7">
    <source>
        <dbReference type="Proteomes" id="UP000029084"/>
    </source>
</evidence>
<dbReference type="PATRIC" id="fig|43687.5.peg.2087"/>
<dbReference type="OMA" id="YYRDPGF"/>
<accession>A0A088E8N2</accession>
<dbReference type="SUPFAM" id="SSF55021">
    <property type="entry name" value="ACT-like"/>
    <property type="match status" value="1"/>
</dbReference>
<reference evidence="1 7" key="1">
    <citation type="journal article" date="2014" name="J. Bacteriol.">
        <title>Role of an Archaeal PitA Transporter in the Copper and Arsenic Resistance of Metallosphaera sedula, an Extreme Thermoacidophile.</title>
        <authorList>
            <person name="McCarthy S."/>
            <person name="Ai C."/>
            <person name="Wheaton G."/>
            <person name="Tevatia R."/>
            <person name="Eckrich V."/>
            <person name="Kelly R."/>
            <person name="Blum P."/>
        </authorList>
    </citation>
    <scope>NUCLEOTIDE SEQUENCE [LARGE SCALE GENOMIC DNA]</scope>
    <source>
        <strain evidence="1 7">CuR1</strain>
    </source>
</reference>
<protein>
    <submittedName>
        <fullName evidence="1">Uncharacterized protein</fullName>
    </submittedName>
</protein>
<dbReference type="Pfam" id="PF13710">
    <property type="entry name" value="ACT_5"/>
    <property type="match status" value="1"/>
</dbReference>
<evidence type="ECO:0000313" key="11">
    <source>
        <dbReference type="Proteomes" id="UP000062475"/>
    </source>
</evidence>
<dbReference type="Proteomes" id="UP000068832">
    <property type="component" value="Chromosome"/>
</dbReference>
<evidence type="ECO:0000313" key="10">
    <source>
        <dbReference type="Proteomes" id="UP000062398"/>
    </source>
</evidence>
<evidence type="ECO:0000313" key="5">
    <source>
        <dbReference type="EMBL" id="AKV81618.1"/>
    </source>
</evidence>
<dbReference type="EMBL" id="CP012172">
    <property type="protein sequence ID" value="AKV74885.1"/>
    <property type="molecule type" value="Genomic_DNA"/>
</dbReference>
<sequence>MTQGRLLRVTGYYRDPGFLERVMGTLRKLWVDVEWINARRVNEEGLYEIYMEVKEGKNTNLAILNLSKMVDVEKVEVLEEGKVVSYSFNNKGEISDNPDEEKMIVYVPVYSKITGYSWGESYSKDLHG</sequence>
<dbReference type="EMBL" id="CP012175">
    <property type="protein sequence ID" value="AKV81618.1"/>
    <property type="molecule type" value="Genomic_DNA"/>
</dbReference>
<evidence type="ECO:0000313" key="4">
    <source>
        <dbReference type="EMBL" id="AKV79373.1"/>
    </source>
</evidence>
<dbReference type="EMBL" id="CP012174">
    <property type="protein sequence ID" value="AKV79373.1"/>
    <property type="molecule type" value="Genomic_DNA"/>
</dbReference>
<evidence type="ECO:0000313" key="8">
    <source>
        <dbReference type="Proteomes" id="UP000056255"/>
    </source>
</evidence>
<dbReference type="EMBL" id="CP012173">
    <property type="protein sequence ID" value="AKV77122.1"/>
    <property type="molecule type" value="Genomic_DNA"/>
</dbReference>